<organism evidence="1 2">
    <name type="scientific">Clunio marinus</name>
    <dbReference type="NCBI Taxonomy" id="568069"/>
    <lineage>
        <taxon>Eukaryota</taxon>
        <taxon>Metazoa</taxon>
        <taxon>Ecdysozoa</taxon>
        <taxon>Arthropoda</taxon>
        <taxon>Hexapoda</taxon>
        <taxon>Insecta</taxon>
        <taxon>Pterygota</taxon>
        <taxon>Neoptera</taxon>
        <taxon>Endopterygota</taxon>
        <taxon>Diptera</taxon>
        <taxon>Nematocera</taxon>
        <taxon>Chironomoidea</taxon>
        <taxon>Chironomidae</taxon>
        <taxon>Clunio</taxon>
    </lineage>
</organism>
<dbReference type="Proteomes" id="UP000183832">
    <property type="component" value="Unassembled WGS sequence"/>
</dbReference>
<keyword evidence="2" id="KW-1185">Reference proteome</keyword>
<gene>
    <name evidence="1" type="ORF">CLUMA_CG012306</name>
</gene>
<name>A0A1J1IIG6_9DIPT</name>
<dbReference type="EMBL" id="CVRI01000048">
    <property type="protein sequence ID" value="CRK98862.1"/>
    <property type="molecule type" value="Genomic_DNA"/>
</dbReference>
<accession>A0A1J1IIG6</accession>
<sequence length="73" mass="8343">MDTILIFQEAYADKLVLRNSIITKVKSQINEHTERQTGSFEEFGLTNVNELFLGSIKNVSNDLSFDCHNTHNL</sequence>
<reference evidence="1 2" key="1">
    <citation type="submission" date="2015-04" db="EMBL/GenBank/DDBJ databases">
        <authorList>
            <person name="Syromyatnikov M.Y."/>
            <person name="Popov V.N."/>
        </authorList>
    </citation>
    <scope>NUCLEOTIDE SEQUENCE [LARGE SCALE GENOMIC DNA]</scope>
</reference>
<dbReference type="AlphaFoldDB" id="A0A1J1IIG6"/>
<protein>
    <submittedName>
        <fullName evidence="1">CLUMA_CG012306, isoform A</fullName>
    </submittedName>
</protein>
<proteinExistence type="predicted"/>
<evidence type="ECO:0000313" key="1">
    <source>
        <dbReference type="EMBL" id="CRK98862.1"/>
    </source>
</evidence>
<evidence type="ECO:0000313" key="2">
    <source>
        <dbReference type="Proteomes" id="UP000183832"/>
    </source>
</evidence>